<sequence>MSGDWRTSTLPRSFDAFAERNHSLSDDSPRSKARARASGPPKYGLEVTQASKSLASPDEVRPRSRVLEAVIMARRRLTEVTSERTMSLDPHVIDHAESNAASESRDSKRRIELPLALKQRLSRPAPNAMPNAMRVQVARSRSRQRRLPQVPSERTNELARPRLPTQSPTTTAYDAFRRERIEKDREHSELAADCRRVHLPLSLC</sequence>
<dbReference type="AlphaFoldDB" id="A0A7S1M5P2"/>
<feature type="compositionally biased region" description="Polar residues" evidence="1">
    <location>
        <begin position="1"/>
        <end position="11"/>
    </location>
</feature>
<evidence type="ECO:0000256" key="1">
    <source>
        <dbReference type="SAM" id="MobiDB-lite"/>
    </source>
</evidence>
<reference evidence="2" key="1">
    <citation type="submission" date="2021-01" db="EMBL/GenBank/DDBJ databases">
        <authorList>
            <person name="Corre E."/>
            <person name="Pelletier E."/>
            <person name="Niang G."/>
            <person name="Scheremetjew M."/>
            <person name="Finn R."/>
            <person name="Kale V."/>
            <person name="Holt S."/>
            <person name="Cochrane G."/>
            <person name="Meng A."/>
            <person name="Brown T."/>
            <person name="Cohen L."/>
        </authorList>
    </citation>
    <scope>NUCLEOTIDE SEQUENCE</scope>
    <source>
        <strain evidence="2">CCAP 1951/1</strain>
    </source>
</reference>
<name>A0A7S1M5P2_NEODS</name>
<accession>A0A7S1M5P2</accession>
<feature type="region of interest" description="Disordered" evidence="1">
    <location>
        <begin position="120"/>
        <end position="175"/>
    </location>
</feature>
<proteinExistence type="predicted"/>
<gene>
    <name evidence="2" type="ORF">NDES1114_LOCUS18197</name>
</gene>
<dbReference type="EMBL" id="HBGF01027458">
    <property type="protein sequence ID" value="CAD9122654.1"/>
    <property type="molecule type" value="Transcribed_RNA"/>
</dbReference>
<evidence type="ECO:0000313" key="2">
    <source>
        <dbReference type="EMBL" id="CAD9122654.1"/>
    </source>
</evidence>
<organism evidence="2">
    <name type="scientific">Neobodo designis</name>
    <name type="common">Flagellated protozoan</name>
    <name type="synonym">Bodo designis</name>
    <dbReference type="NCBI Taxonomy" id="312471"/>
    <lineage>
        <taxon>Eukaryota</taxon>
        <taxon>Discoba</taxon>
        <taxon>Euglenozoa</taxon>
        <taxon>Kinetoplastea</taxon>
        <taxon>Metakinetoplastina</taxon>
        <taxon>Neobodonida</taxon>
        <taxon>Neobodo</taxon>
    </lineage>
</organism>
<feature type="compositionally biased region" description="Basic and acidic residues" evidence="1">
    <location>
        <begin position="17"/>
        <end position="30"/>
    </location>
</feature>
<protein>
    <submittedName>
        <fullName evidence="2">Uncharacterized protein</fullName>
    </submittedName>
</protein>
<feature type="region of interest" description="Disordered" evidence="1">
    <location>
        <begin position="1"/>
        <end position="61"/>
    </location>
</feature>